<organism evidence="2 3">
    <name type="scientific">Flavobacterium fontis</name>
    <dbReference type="NCBI Taxonomy" id="1124188"/>
    <lineage>
        <taxon>Bacteria</taxon>
        <taxon>Pseudomonadati</taxon>
        <taxon>Bacteroidota</taxon>
        <taxon>Flavobacteriia</taxon>
        <taxon>Flavobacteriales</taxon>
        <taxon>Flavobacteriaceae</taxon>
        <taxon>Flavobacterium</taxon>
    </lineage>
</organism>
<sequence>MRKLAILLLLFSFGFSWAQEQTSPMVNKKNEFRVDVLQALAYGKISVSYERFFEGSFSVGVNGNFSNSTRIEDDYNNGFRNNIPRYEINPYVRYALSKSKARYYFAEIFASANGGDFKEIVRENSGGNGFYTIKETQYNDFALGGSLGYKMYFKDAFALEVLVGFGSNLTNKEMSPDVISRVGINLGYRF</sequence>
<dbReference type="AlphaFoldDB" id="A0A1M4ZDJ4"/>
<name>A0A1M4ZDJ4_9FLAO</name>
<dbReference type="RefSeq" id="WP_073362313.1">
    <property type="nucleotide sequence ID" value="NZ_FQVQ01000004.1"/>
</dbReference>
<evidence type="ECO:0000313" key="2">
    <source>
        <dbReference type="EMBL" id="SHF15852.1"/>
    </source>
</evidence>
<dbReference type="STRING" id="1124188.SAMN05444377_104132"/>
<proteinExistence type="predicted"/>
<keyword evidence="1" id="KW-0732">Signal</keyword>
<evidence type="ECO:0008006" key="4">
    <source>
        <dbReference type="Google" id="ProtNLM"/>
    </source>
</evidence>
<dbReference type="EMBL" id="FQVQ01000004">
    <property type="protein sequence ID" value="SHF15852.1"/>
    <property type="molecule type" value="Genomic_DNA"/>
</dbReference>
<dbReference type="Proteomes" id="UP000184147">
    <property type="component" value="Unassembled WGS sequence"/>
</dbReference>
<accession>A0A1M4ZDJ4</accession>
<keyword evidence="3" id="KW-1185">Reference proteome</keyword>
<feature type="chain" id="PRO_5012454512" description="Outer membrane protein beta-barrel domain-containing protein" evidence="1">
    <location>
        <begin position="19"/>
        <end position="190"/>
    </location>
</feature>
<feature type="signal peptide" evidence="1">
    <location>
        <begin position="1"/>
        <end position="18"/>
    </location>
</feature>
<dbReference type="OrthoDB" id="768080at2"/>
<evidence type="ECO:0000313" key="3">
    <source>
        <dbReference type="Proteomes" id="UP000184147"/>
    </source>
</evidence>
<gene>
    <name evidence="2" type="ORF">SAMN05444377_104132</name>
</gene>
<reference evidence="2 3" key="1">
    <citation type="submission" date="2016-11" db="EMBL/GenBank/DDBJ databases">
        <authorList>
            <person name="Jaros S."/>
            <person name="Januszkiewicz K."/>
            <person name="Wedrychowicz H."/>
        </authorList>
    </citation>
    <scope>NUCLEOTIDE SEQUENCE [LARGE SCALE GENOMIC DNA]</scope>
    <source>
        <strain evidence="2 3">DSM 25660</strain>
    </source>
</reference>
<evidence type="ECO:0000256" key="1">
    <source>
        <dbReference type="SAM" id="SignalP"/>
    </source>
</evidence>
<protein>
    <recommendedName>
        <fullName evidence="4">Outer membrane protein beta-barrel domain-containing protein</fullName>
    </recommendedName>
</protein>